<evidence type="ECO:0000256" key="9">
    <source>
        <dbReference type="ARBA" id="ARBA00022741"/>
    </source>
</evidence>
<dbReference type="PROSITE" id="PS50894">
    <property type="entry name" value="HPT"/>
    <property type="match status" value="1"/>
</dbReference>
<dbReference type="SUPFAM" id="SSF47226">
    <property type="entry name" value="Histidine-containing phosphotransfer domain, HPT domain"/>
    <property type="match status" value="1"/>
</dbReference>
<feature type="domain" description="PAC" evidence="23">
    <location>
        <begin position="345"/>
        <end position="396"/>
    </location>
</feature>
<evidence type="ECO:0000256" key="7">
    <source>
        <dbReference type="ARBA" id="ARBA00022679"/>
    </source>
</evidence>
<evidence type="ECO:0000256" key="15">
    <source>
        <dbReference type="ARBA" id="ARBA00074306"/>
    </source>
</evidence>
<dbReference type="InterPro" id="IPR000700">
    <property type="entry name" value="PAS-assoc_C"/>
</dbReference>
<dbReference type="Gene3D" id="3.30.450.40">
    <property type="match status" value="1"/>
</dbReference>
<keyword evidence="8 18" id="KW-0812">Transmembrane</keyword>
<dbReference type="Pfam" id="PF03707">
    <property type="entry name" value="MHYT"/>
    <property type="match status" value="2"/>
</dbReference>
<dbReference type="SUPFAM" id="SSF55785">
    <property type="entry name" value="PYP-like sensor domain (PAS domain)"/>
    <property type="match status" value="2"/>
</dbReference>
<keyword evidence="10" id="KW-0418">Kinase</keyword>
<dbReference type="EC" id="2.7.13.3" evidence="4"/>
<dbReference type="PROSITE" id="PS50113">
    <property type="entry name" value="PAC"/>
    <property type="match status" value="2"/>
</dbReference>
<feature type="domain" description="Response regulatory" evidence="21">
    <location>
        <begin position="986"/>
        <end position="1103"/>
    </location>
</feature>
<organism evidence="26 27">
    <name type="scientific">Gloeocapsopsis dulcis AAB1 = 1H9</name>
    <dbReference type="NCBI Taxonomy" id="1433147"/>
    <lineage>
        <taxon>Bacteria</taxon>
        <taxon>Bacillati</taxon>
        <taxon>Cyanobacteriota</taxon>
        <taxon>Cyanophyceae</taxon>
        <taxon>Oscillatoriophycideae</taxon>
        <taxon>Chroococcales</taxon>
        <taxon>Chroococcaceae</taxon>
        <taxon>Gloeocapsopsis</taxon>
        <taxon>Gloeocapsopsis dulcis</taxon>
    </lineage>
</organism>
<dbReference type="InterPro" id="IPR035965">
    <property type="entry name" value="PAS-like_dom_sf"/>
</dbReference>
<evidence type="ECO:0000259" key="20">
    <source>
        <dbReference type="PROSITE" id="PS50109"/>
    </source>
</evidence>
<evidence type="ECO:0000256" key="6">
    <source>
        <dbReference type="ARBA" id="ARBA00022553"/>
    </source>
</evidence>
<dbReference type="Proteomes" id="UP000441797">
    <property type="component" value="Unassembled WGS sequence"/>
</dbReference>
<evidence type="ECO:0000313" key="26">
    <source>
        <dbReference type="EMBL" id="MUL38497.1"/>
    </source>
</evidence>
<dbReference type="CDD" id="cd00082">
    <property type="entry name" value="HisKA"/>
    <property type="match status" value="1"/>
</dbReference>
<dbReference type="GO" id="GO:0006355">
    <property type="term" value="P:regulation of DNA-templated transcription"/>
    <property type="evidence" value="ECO:0007669"/>
    <property type="project" value="InterPro"/>
</dbReference>
<dbReference type="PRINTS" id="PR00344">
    <property type="entry name" value="BCTRLSENSOR"/>
</dbReference>
<dbReference type="PANTHER" id="PTHR45339">
    <property type="entry name" value="HYBRID SIGNAL TRANSDUCTION HISTIDINE KINASE J"/>
    <property type="match status" value="1"/>
</dbReference>
<evidence type="ECO:0000256" key="8">
    <source>
        <dbReference type="ARBA" id="ARBA00022692"/>
    </source>
</evidence>
<keyword evidence="5" id="KW-1003">Cell membrane</keyword>
<dbReference type="PROSITE" id="PS50924">
    <property type="entry name" value="MHYT"/>
    <property type="match status" value="1"/>
</dbReference>
<dbReference type="InterPro" id="IPR004358">
    <property type="entry name" value="Sig_transdc_His_kin-like_C"/>
</dbReference>
<dbReference type="SUPFAM" id="SSF55781">
    <property type="entry name" value="GAF domain-like"/>
    <property type="match status" value="1"/>
</dbReference>
<dbReference type="Gene3D" id="1.10.287.130">
    <property type="match status" value="1"/>
</dbReference>
<dbReference type="Gene3D" id="3.40.50.2300">
    <property type="match status" value="2"/>
</dbReference>
<dbReference type="SMART" id="SM00086">
    <property type="entry name" value="PAC"/>
    <property type="match status" value="2"/>
</dbReference>
<dbReference type="InterPro" id="IPR000014">
    <property type="entry name" value="PAS"/>
</dbReference>
<comment type="similarity">
    <text evidence="3">In the N-terminal section; belongs to the phytochrome family.</text>
</comment>
<dbReference type="Pfam" id="PF01590">
    <property type="entry name" value="GAF"/>
    <property type="match status" value="1"/>
</dbReference>
<dbReference type="Pfam" id="PF00512">
    <property type="entry name" value="HisKA"/>
    <property type="match status" value="1"/>
</dbReference>
<dbReference type="PROSITE" id="PS50112">
    <property type="entry name" value="PAS"/>
    <property type="match status" value="2"/>
</dbReference>
<comment type="caution">
    <text evidence="26">The sequence shown here is derived from an EMBL/GenBank/DDBJ whole genome shotgun (WGS) entry which is preliminary data.</text>
</comment>
<dbReference type="CDD" id="cd00130">
    <property type="entry name" value="PAS"/>
    <property type="match status" value="2"/>
</dbReference>
<dbReference type="Pfam" id="PF02518">
    <property type="entry name" value="HATPase_c"/>
    <property type="match status" value="1"/>
</dbReference>
<evidence type="ECO:0000256" key="19">
    <source>
        <dbReference type="SAM" id="Coils"/>
    </source>
</evidence>
<keyword evidence="12 18" id="KW-1133">Transmembrane helix</keyword>
<dbReference type="InterPro" id="IPR001789">
    <property type="entry name" value="Sig_transdc_resp-reg_receiver"/>
</dbReference>
<dbReference type="SMART" id="SM00091">
    <property type="entry name" value="PAS"/>
    <property type="match status" value="2"/>
</dbReference>
<evidence type="ECO:0000259" key="25">
    <source>
        <dbReference type="PROSITE" id="PS50924"/>
    </source>
</evidence>
<dbReference type="InterPro" id="IPR005467">
    <property type="entry name" value="His_kinase_dom"/>
</dbReference>
<keyword evidence="9" id="KW-0547">Nucleotide-binding</keyword>
<keyword evidence="19" id="KW-0175">Coiled coil</keyword>
<feature type="modified residue" description="Phosphohistidine" evidence="16">
    <location>
        <position position="1315"/>
    </location>
</feature>
<accession>A0A6N8G2C3</accession>
<feature type="domain" description="Response regulatory" evidence="21">
    <location>
        <begin position="1134"/>
        <end position="1251"/>
    </location>
</feature>
<feature type="transmembrane region" description="Helical" evidence="18">
    <location>
        <begin position="232"/>
        <end position="254"/>
    </location>
</feature>
<dbReference type="Pfam" id="PF01627">
    <property type="entry name" value="Hpt"/>
    <property type="match status" value="1"/>
</dbReference>
<dbReference type="SMART" id="SM00065">
    <property type="entry name" value="GAF"/>
    <property type="match status" value="1"/>
</dbReference>
<keyword evidence="27" id="KW-1185">Reference proteome</keyword>
<dbReference type="InterPro" id="IPR008207">
    <property type="entry name" value="Sig_transdc_His_kin_Hpt_dom"/>
</dbReference>
<dbReference type="InterPro" id="IPR036097">
    <property type="entry name" value="HisK_dim/P_sf"/>
</dbReference>
<feature type="transmembrane region" description="Helical" evidence="18">
    <location>
        <begin position="52"/>
        <end position="76"/>
    </location>
</feature>
<evidence type="ECO:0000256" key="2">
    <source>
        <dbReference type="ARBA" id="ARBA00004651"/>
    </source>
</evidence>
<feature type="transmembrane region" description="Helical" evidence="18">
    <location>
        <begin position="151"/>
        <end position="171"/>
    </location>
</feature>
<comment type="subcellular location">
    <subcellularLocation>
        <location evidence="2">Cell membrane</location>
        <topology evidence="2">Multi-pass membrane protein</topology>
    </subcellularLocation>
</comment>
<protein>
    <recommendedName>
        <fullName evidence="15">Circadian input-output histidine kinase CikA</fullName>
        <ecNumber evidence="4">2.7.13.3</ecNumber>
    </recommendedName>
</protein>
<evidence type="ECO:0000256" key="11">
    <source>
        <dbReference type="ARBA" id="ARBA00022840"/>
    </source>
</evidence>
<dbReference type="GO" id="GO:0005886">
    <property type="term" value="C:plasma membrane"/>
    <property type="evidence" value="ECO:0007669"/>
    <property type="project" value="UniProtKB-SubCell"/>
</dbReference>
<evidence type="ECO:0000259" key="21">
    <source>
        <dbReference type="PROSITE" id="PS50110"/>
    </source>
</evidence>
<dbReference type="OrthoDB" id="5389090at2"/>
<feature type="transmembrane region" description="Helical" evidence="18">
    <location>
        <begin position="114"/>
        <end position="139"/>
    </location>
</feature>
<dbReference type="SUPFAM" id="SSF47384">
    <property type="entry name" value="Homodimeric domain of signal transducing histidine kinase"/>
    <property type="match status" value="1"/>
</dbReference>
<feature type="coiled-coil region" evidence="19">
    <location>
        <begin position="697"/>
        <end position="724"/>
    </location>
</feature>
<evidence type="ECO:0000259" key="23">
    <source>
        <dbReference type="PROSITE" id="PS50113"/>
    </source>
</evidence>
<keyword evidence="6 17" id="KW-0597">Phosphoprotein</keyword>
<dbReference type="SUPFAM" id="SSF52172">
    <property type="entry name" value="CheY-like"/>
    <property type="match status" value="2"/>
</dbReference>
<evidence type="ECO:0000256" key="13">
    <source>
        <dbReference type="ARBA" id="ARBA00023012"/>
    </source>
</evidence>
<feature type="domain" description="HPt" evidence="24">
    <location>
        <begin position="1276"/>
        <end position="1369"/>
    </location>
</feature>
<keyword evidence="11" id="KW-0067">ATP-binding</keyword>
<evidence type="ECO:0000256" key="4">
    <source>
        <dbReference type="ARBA" id="ARBA00012438"/>
    </source>
</evidence>
<evidence type="ECO:0000256" key="14">
    <source>
        <dbReference type="ARBA" id="ARBA00023136"/>
    </source>
</evidence>
<dbReference type="InterPro" id="IPR013655">
    <property type="entry name" value="PAS_fold_3"/>
</dbReference>
<keyword evidence="13" id="KW-0902">Two-component regulatory system</keyword>
<dbReference type="InterPro" id="IPR005330">
    <property type="entry name" value="MHYT_dom"/>
</dbReference>
<evidence type="ECO:0000259" key="22">
    <source>
        <dbReference type="PROSITE" id="PS50112"/>
    </source>
</evidence>
<evidence type="ECO:0000256" key="3">
    <source>
        <dbReference type="ARBA" id="ARBA00006402"/>
    </source>
</evidence>
<feature type="modified residue" description="4-aspartylphosphate" evidence="17">
    <location>
        <position position="1183"/>
    </location>
</feature>
<evidence type="ECO:0000313" key="27">
    <source>
        <dbReference type="Proteomes" id="UP000441797"/>
    </source>
</evidence>
<dbReference type="SMART" id="SM00448">
    <property type="entry name" value="REC"/>
    <property type="match status" value="2"/>
</dbReference>
<feature type="transmembrane region" description="Helical" evidence="18">
    <location>
        <begin position="20"/>
        <end position="40"/>
    </location>
</feature>
<name>A0A6N8G2C3_9CHRO</name>
<feature type="coiled-coil region" evidence="19">
    <location>
        <begin position="387"/>
        <end position="414"/>
    </location>
</feature>
<gene>
    <name evidence="26" type="ORF">BWI75_19755</name>
</gene>
<dbReference type="InterPro" id="IPR003018">
    <property type="entry name" value="GAF"/>
</dbReference>
<dbReference type="GO" id="GO:0005524">
    <property type="term" value="F:ATP binding"/>
    <property type="evidence" value="ECO:0007669"/>
    <property type="project" value="UniProtKB-KW"/>
</dbReference>
<dbReference type="SUPFAM" id="SSF55874">
    <property type="entry name" value="ATPase domain of HSP90 chaperone/DNA topoisomerase II/histidine kinase"/>
    <property type="match status" value="1"/>
</dbReference>
<dbReference type="Gene3D" id="3.30.450.20">
    <property type="entry name" value="PAS domain"/>
    <property type="match status" value="2"/>
</dbReference>
<dbReference type="EMBL" id="NAPY01000041">
    <property type="protein sequence ID" value="MUL38497.1"/>
    <property type="molecule type" value="Genomic_DNA"/>
</dbReference>
<dbReference type="SMART" id="SM00387">
    <property type="entry name" value="HATPase_c"/>
    <property type="match status" value="1"/>
</dbReference>
<keyword evidence="7" id="KW-0808">Transferase</keyword>
<dbReference type="PROSITE" id="PS50110">
    <property type="entry name" value="RESPONSE_REGULATORY"/>
    <property type="match status" value="2"/>
</dbReference>
<evidence type="ECO:0000256" key="12">
    <source>
        <dbReference type="ARBA" id="ARBA00022989"/>
    </source>
</evidence>
<dbReference type="RefSeq" id="WP_105222202.1">
    <property type="nucleotide sequence ID" value="NZ_CAWNSU010000003.1"/>
</dbReference>
<dbReference type="Gene3D" id="3.30.565.10">
    <property type="entry name" value="Histidine kinase-like ATPase, C-terminal domain"/>
    <property type="match status" value="1"/>
</dbReference>
<feature type="domain" description="Histidine kinase" evidence="20">
    <location>
        <begin position="724"/>
        <end position="966"/>
    </location>
</feature>
<dbReference type="SMART" id="SM00388">
    <property type="entry name" value="HisKA"/>
    <property type="match status" value="1"/>
</dbReference>
<sequence length="1375" mass="151867">MTHTSIATIVTYIATYNTQLVILSIIVASVASYTALNLAERVTVAQGSARKLWLAGGAIAMGVGIWSMHFIAMLAYELPIPMTYDIPTVLISMVAAVLASGLALFIVSCQQMEWLQLLLGSIFMGVGIASMHYIGMGAMRVEAIAQYDLRVVGFSVVIAICVSAVALWLAFQLRAQTTLIGNLRKLGSAIIMGNAVAGMHYTGMAAVSFQPLPMDIHFGDVVRPSHTMDNSLLAFEIGIATLVILTLAVLAALFDQRITAETAKAEALRQSEERFRSLVQNSSDIIVVTAADSTICYISSSVKQILGYESEDWLNKEAFEYVHPDDFAKAENLLTETLDFSATTITSEFRLWHADNSWREFEVIANNLLANPRVAGIVITYRDITERKRAEAALHESKRQLQDQSAVLMELARRKTFSCGRNLNVAIREITEATTNTLKIERASVWLYNDDRSKIQCIDLYEWNKNHHSQGIELAAVDYPAYFQALKEERTIAAHDAHTDLRTKEFSQFYLSPLGITSMLDAPIWLGGEMVGVVCQEHVGSAREWTLEEQNFAGSIADLISLAIKGWERQQAEVALQQAEAKYRSIFENTVDGIFQTTVDGRYISANPALARIYGYESPQELIANLCHIEQQLYVAPHRRAEFVCQMQQDGAVSGFESQVYRQDGSIIWISENARTVRDASGTFLCYEGTVEDITERKQAEAELQKAKESAEAANQAKSEFLANMSHEIRTPMNGVIGMTGLLLNTELTPQQQDFVETIRSSSDALLTIVNDILDFSKIESGKLDLEQHPFELRTCIEEAFDLLAPNAAEKGLELAYLIAPQVPKTILGDVTRLRQILVNLLSNAVKFTEAGEVVVSVTAHPVEAISPLERIHKCQDKLPLPEVPWIKYELCFAVKDTGIGIPEDKINRLFQSFSQVDSSITRHYGGTGLGLAISKRLSEMMGGRMWVESQVGQGSTFYVTAIAASALELLQVDSDSLQPQLAGKRLLIVDDNATNRKILLLQAQSWGMVARAAQSGTEALDWICQGDSFDIMILDMQMPQMDGLTLASEIRKQPNCQELPLVMLTSMGRQKMGAQAAEVNFAAFLNKPVKQSPLYNALSQALGEQSIKVRLQDTHKAARKQNIPRLAEQLPLRILLAEDNVVNQKVALLNLQRMGYRADVAGNGLEVLQALRRQPYDVVLMDVQMPEMDGLTATRHIRQEWSQSQRPWIIAMTANAMQGDCEECINAGMDDYLSKPIRVEEMFQSLSNCQTSSFQGSAIDTKALQSLRDMAGENAPEMLVEVIDSYLEDAPKLLHAISTAIAQGDAAALRQATHTLNSTSATLGATTLSKFCKELEVTGRAGTIEGASEKLPQLAAESERVKAALQVERQQYQV</sequence>
<dbReference type="InterPro" id="IPR003594">
    <property type="entry name" value="HATPase_dom"/>
</dbReference>
<dbReference type="NCBIfam" id="TIGR00229">
    <property type="entry name" value="sensory_box"/>
    <property type="match status" value="2"/>
</dbReference>
<dbReference type="Pfam" id="PF00989">
    <property type="entry name" value="PAS"/>
    <property type="match status" value="1"/>
</dbReference>
<dbReference type="Pfam" id="PF00072">
    <property type="entry name" value="Response_reg"/>
    <property type="match status" value="2"/>
</dbReference>
<dbReference type="CDD" id="cd16922">
    <property type="entry name" value="HATPase_EvgS-ArcB-TorS-like"/>
    <property type="match status" value="1"/>
</dbReference>
<dbReference type="CDD" id="cd00156">
    <property type="entry name" value="REC"/>
    <property type="match status" value="1"/>
</dbReference>
<dbReference type="InterPro" id="IPR036890">
    <property type="entry name" value="HATPase_C_sf"/>
</dbReference>
<dbReference type="InterPro" id="IPR003661">
    <property type="entry name" value="HisK_dim/P_dom"/>
</dbReference>
<dbReference type="InterPro" id="IPR013767">
    <property type="entry name" value="PAS_fold"/>
</dbReference>
<evidence type="ECO:0000256" key="16">
    <source>
        <dbReference type="PROSITE-ProRule" id="PRU00110"/>
    </source>
</evidence>
<comment type="catalytic activity">
    <reaction evidence="1">
        <text>ATP + protein L-histidine = ADP + protein N-phospho-L-histidine.</text>
        <dbReference type="EC" id="2.7.13.3"/>
    </reaction>
</comment>
<feature type="domain" description="PAS" evidence="22">
    <location>
        <begin position="579"/>
        <end position="620"/>
    </location>
</feature>
<reference evidence="26 27" key="1">
    <citation type="journal article" date="2019" name="Front. Microbiol.">
        <title>Genomic Features for Desiccation Tolerance and Sugar Biosynthesis in the Extremophile Gloeocapsopsis sp. UTEX B3054.</title>
        <authorList>
            <person name="Urrejola C."/>
            <person name="Alcorta J."/>
            <person name="Salas L."/>
            <person name="Vasquez M."/>
            <person name="Polz M.F."/>
            <person name="Vicuna R."/>
            <person name="Diez B."/>
        </authorList>
    </citation>
    <scope>NUCLEOTIDE SEQUENCE [LARGE SCALE GENOMIC DNA]</scope>
    <source>
        <strain evidence="26 27">1H9</strain>
    </source>
</reference>
<feature type="domain" description="MHYT" evidence="25">
    <location>
        <begin position="16"/>
        <end position="210"/>
    </location>
</feature>
<feature type="transmembrane region" description="Helical" evidence="18">
    <location>
        <begin position="88"/>
        <end position="107"/>
    </location>
</feature>
<feature type="domain" description="PAS" evidence="22">
    <location>
        <begin position="271"/>
        <end position="341"/>
    </location>
</feature>
<feature type="modified residue" description="4-aspartylphosphate" evidence="17">
    <location>
        <position position="1036"/>
    </location>
</feature>
<evidence type="ECO:0000256" key="10">
    <source>
        <dbReference type="ARBA" id="ARBA00022777"/>
    </source>
</evidence>
<dbReference type="InterPro" id="IPR029016">
    <property type="entry name" value="GAF-like_dom_sf"/>
</dbReference>
<dbReference type="CDD" id="cd17546">
    <property type="entry name" value="REC_hyHK_CKI1_RcsC-like"/>
    <property type="match status" value="1"/>
</dbReference>
<evidence type="ECO:0000256" key="5">
    <source>
        <dbReference type="ARBA" id="ARBA00022475"/>
    </source>
</evidence>
<dbReference type="InterPro" id="IPR011006">
    <property type="entry name" value="CheY-like_superfamily"/>
</dbReference>
<feature type="domain" description="PAC" evidence="23">
    <location>
        <begin position="654"/>
        <end position="706"/>
    </location>
</feature>
<evidence type="ECO:0000259" key="24">
    <source>
        <dbReference type="PROSITE" id="PS50894"/>
    </source>
</evidence>
<evidence type="ECO:0000256" key="1">
    <source>
        <dbReference type="ARBA" id="ARBA00000085"/>
    </source>
</evidence>
<dbReference type="InterPro" id="IPR001610">
    <property type="entry name" value="PAC"/>
</dbReference>
<dbReference type="InterPro" id="IPR036641">
    <property type="entry name" value="HPT_dom_sf"/>
</dbReference>
<dbReference type="PANTHER" id="PTHR45339:SF1">
    <property type="entry name" value="HYBRID SIGNAL TRANSDUCTION HISTIDINE KINASE J"/>
    <property type="match status" value="1"/>
</dbReference>
<dbReference type="PROSITE" id="PS50109">
    <property type="entry name" value="HIS_KIN"/>
    <property type="match status" value="1"/>
</dbReference>
<dbReference type="FunFam" id="3.30.565.10:FF:000010">
    <property type="entry name" value="Sensor histidine kinase RcsC"/>
    <property type="match status" value="1"/>
</dbReference>
<dbReference type="FunFam" id="1.10.287.130:FF:000003">
    <property type="entry name" value="Histidine kinase"/>
    <property type="match status" value="1"/>
</dbReference>
<dbReference type="GO" id="GO:0000155">
    <property type="term" value="F:phosphorelay sensor kinase activity"/>
    <property type="evidence" value="ECO:0007669"/>
    <property type="project" value="InterPro"/>
</dbReference>
<dbReference type="Gene3D" id="1.20.120.160">
    <property type="entry name" value="HPT domain"/>
    <property type="match status" value="1"/>
</dbReference>
<keyword evidence="14 18" id="KW-0472">Membrane</keyword>
<proteinExistence type="inferred from homology"/>
<evidence type="ECO:0000256" key="18">
    <source>
        <dbReference type="PROSITE-ProRule" id="PRU00244"/>
    </source>
</evidence>
<evidence type="ECO:0000256" key="17">
    <source>
        <dbReference type="PROSITE-ProRule" id="PRU00169"/>
    </source>
</evidence>
<dbReference type="Pfam" id="PF08447">
    <property type="entry name" value="PAS_3"/>
    <property type="match status" value="1"/>
</dbReference>